<reference evidence="2" key="1">
    <citation type="journal article" date="2017" name="Nat. Commun.">
        <title>The North American bullfrog draft genome provides insight into hormonal regulation of long noncoding RNA.</title>
        <authorList>
            <person name="Hammond S.A."/>
            <person name="Warren R.L."/>
            <person name="Vandervalk B.P."/>
            <person name="Kucuk E."/>
            <person name="Khan H."/>
            <person name="Gibb E.A."/>
            <person name="Pandoh P."/>
            <person name="Kirk H."/>
            <person name="Zhao Y."/>
            <person name="Jones M."/>
            <person name="Mungall A.J."/>
            <person name="Coope R."/>
            <person name="Pleasance S."/>
            <person name="Moore R.A."/>
            <person name="Holt R.A."/>
            <person name="Round J.M."/>
            <person name="Ohora S."/>
            <person name="Walle B.V."/>
            <person name="Veldhoen N."/>
            <person name="Helbing C.C."/>
            <person name="Birol I."/>
        </authorList>
    </citation>
    <scope>NUCLEOTIDE SEQUENCE [LARGE SCALE GENOMIC DNA]</scope>
</reference>
<keyword evidence="2" id="KW-1185">Reference proteome</keyword>
<sequence>MRDAYRKNIRHLKEARSDSGAAPRVPYMFAKDLDFLQPIVEMRETEASWEEQDVMDVQLEAQPEAQDQICVEEGPEDLSQIQTSSNLWETNTDEQSAVAEAIPGPSSAPANIVLPAKVPRRRPPLSQPDIGEHLLEMLKNMSEKVDAFLCPDTILALSFVPLIKKVKPERYFEMRRIIEQVLHSFSEPREEASFQVPYVPPPRPPLNYPRYVHYPEQHHQPYPYNPPSYPSSFEKATSRYEVTHSNIPYSIPSPIPSIRPPLLNSCDDQASASHYSTEAPFKKTYHNL</sequence>
<evidence type="ECO:0000313" key="1">
    <source>
        <dbReference type="EMBL" id="PIO13854.1"/>
    </source>
</evidence>
<dbReference type="OrthoDB" id="6159213at2759"/>
<proteinExistence type="predicted"/>
<dbReference type="AlphaFoldDB" id="A0A2G9QE24"/>
<evidence type="ECO:0008006" key="3">
    <source>
        <dbReference type="Google" id="ProtNLM"/>
    </source>
</evidence>
<gene>
    <name evidence="1" type="ORF">AB205_0181290</name>
</gene>
<dbReference type="Proteomes" id="UP000228934">
    <property type="component" value="Unassembled WGS sequence"/>
</dbReference>
<evidence type="ECO:0000313" key="2">
    <source>
        <dbReference type="Proteomes" id="UP000228934"/>
    </source>
</evidence>
<accession>A0A2G9QE24</accession>
<dbReference type="EMBL" id="KZ020159">
    <property type="protein sequence ID" value="PIO13854.1"/>
    <property type="molecule type" value="Genomic_DNA"/>
</dbReference>
<name>A0A2G9QE24_AQUCT</name>
<protein>
    <recommendedName>
        <fullName evidence="3">BESS domain-containing protein</fullName>
    </recommendedName>
</protein>
<organism evidence="1 2">
    <name type="scientific">Aquarana catesbeiana</name>
    <name type="common">American bullfrog</name>
    <name type="synonym">Rana catesbeiana</name>
    <dbReference type="NCBI Taxonomy" id="8400"/>
    <lineage>
        <taxon>Eukaryota</taxon>
        <taxon>Metazoa</taxon>
        <taxon>Chordata</taxon>
        <taxon>Craniata</taxon>
        <taxon>Vertebrata</taxon>
        <taxon>Euteleostomi</taxon>
        <taxon>Amphibia</taxon>
        <taxon>Batrachia</taxon>
        <taxon>Anura</taxon>
        <taxon>Neobatrachia</taxon>
        <taxon>Ranoidea</taxon>
        <taxon>Ranidae</taxon>
        <taxon>Aquarana</taxon>
    </lineage>
</organism>